<evidence type="ECO:0000313" key="1">
    <source>
        <dbReference type="EMBL" id="QCQ23317.1"/>
    </source>
</evidence>
<evidence type="ECO:0000313" key="2">
    <source>
        <dbReference type="Proteomes" id="UP000298602"/>
    </source>
</evidence>
<dbReference type="KEGG" id="dax:FDQ92_14740"/>
<dbReference type="AlphaFoldDB" id="A0A4P8L5J8"/>
<organism evidence="1 2">
    <name type="scientific">Desulfoglaeba alkanexedens ALDC</name>
    <dbReference type="NCBI Taxonomy" id="980445"/>
    <lineage>
        <taxon>Bacteria</taxon>
        <taxon>Pseudomonadati</taxon>
        <taxon>Thermodesulfobacteriota</taxon>
        <taxon>Syntrophobacteria</taxon>
        <taxon>Syntrophobacterales</taxon>
        <taxon>Syntrophobacteraceae</taxon>
        <taxon>Desulfoglaeba</taxon>
    </lineage>
</organism>
<keyword evidence="2" id="KW-1185">Reference proteome</keyword>
<gene>
    <name evidence="1" type="ORF">FDQ92_14740</name>
</gene>
<protein>
    <submittedName>
        <fullName evidence="1">Uncharacterized protein</fullName>
    </submittedName>
</protein>
<sequence>MAVYRRKEDSNVWHWCTNCSQYPSGSNIITRHTQPEYGERCRECQMKEQSGDCKSDSFFSVRK</sequence>
<proteinExistence type="predicted"/>
<dbReference type="OrthoDB" id="5518752at2"/>
<accession>A0A4P8L5J8</accession>
<dbReference type="EMBL" id="CP040098">
    <property type="protein sequence ID" value="QCQ23317.1"/>
    <property type="molecule type" value="Genomic_DNA"/>
</dbReference>
<reference evidence="1 2" key="1">
    <citation type="submission" date="2019-05" db="EMBL/GenBank/DDBJ databases">
        <title>The Complete Genome Sequence of the n-alkane-degrading Desulfoglaeba alkanexedens ALDC reveals multiple alkylsuccinate synthase gene clusters.</title>
        <authorList>
            <person name="Callaghan A.V."/>
            <person name="Davidova I.A."/>
            <person name="Duncan K.E."/>
            <person name="Morris B."/>
            <person name="McInerney M.J."/>
        </authorList>
    </citation>
    <scope>NUCLEOTIDE SEQUENCE [LARGE SCALE GENOMIC DNA]</scope>
    <source>
        <strain evidence="1 2">ALDC</strain>
    </source>
</reference>
<name>A0A4P8L5J8_9BACT</name>
<reference evidence="1 2" key="2">
    <citation type="submission" date="2019-05" db="EMBL/GenBank/DDBJ databases">
        <authorList>
            <person name="Suflita J.M."/>
            <person name="Marks C.R."/>
        </authorList>
    </citation>
    <scope>NUCLEOTIDE SEQUENCE [LARGE SCALE GENOMIC DNA]</scope>
    <source>
        <strain evidence="1 2">ALDC</strain>
    </source>
</reference>
<dbReference type="RefSeq" id="WP_137425596.1">
    <property type="nucleotide sequence ID" value="NZ_CP040098.1"/>
</dbReference>
<dbReference type="Proteomes" id="UP000298602">
    <property type="component" value="Chromosome"/>
</dbReference>